<protein>
    <submittedName>
        <fullName evidence="3">Uncharacterized protein</fullName>
    </submittedName>
</protein>
<dbReference type="AlphaFoldDB" id="A0A7S1HLW7"/>
<feature type="transmembrane region" description="Helical" evidence="1">
    <location>
        <begin position="71"/>
        <end position="97"/>
    </location>
</feature>
<feature type="transmembrane region" description="Helical" evidence="1">
    <location>
        <begin position="109"/>
        <end position="130"/>
    </location>
</feature>
<evidence type="ECO:0000256" key="2">
    <source>
        <dbReference type="SAM" id="SignalP"/>
    </source>
</evidence>
<sequence length="154" mass="15935">MMGMLGVVTVCVCAGWAQETVAAYFASPGKLGDILCLVLSAIAILAGAAVAGCCVRVILARRKGEHARCRVWSVLGSGVLWCSVTSSLTMIMAWSGFAPSPEGKSVCVAVTWQLLAVFMGGALMEAFSYAKQRSPVARKDVSTLSGGVEAAMGL</sequence>
<reference evidence="3" key="1">
    <citation type="submission" date="2021-01" db="EMBL/GenBank/DDBJ databases">
        <authorList>
            <person name="Corre E."/>
            <person name="Pelletier E."/>
            <person name="Niang G."/>
            <person name="Scheremetjew M."/>
            <person name="Finn R."/>
            <person name="Kale V."/>
            <person name="Holt S."/>
            <person name="Cochrane G."/>
            <person name="Meng A."/>
            <person name="Brown T."/>
            <person name="Cohen L."/>
        </authorList>
    </citation>
    <scope>NUCLEOTIDE SEQUENCE</scope>
    <source>
        <strain evidence="3">CCMP644</strain>
    </source>
</reference>
<keyword evidence="1" id="KW-0472">Membrane</keyword>
<feature type="signal peptide" evidence="2">
    <location>
        <begin position="1"/>
        <end position="22"/>
    </location>
</feature>
<keyword evidence="2" id="KW-0732">Signal</keyword>
<gene>
    <name evidence="3" type="ORF">HAND00432_LOCUS36135</name>
</gene>
<dbReference type="EMBL" id="HBFX01060035">
    <property type="protein sequence ID" value="CAD8985122.1"/>
    <property type="molecule type" value="Transcribed_RNA"/>
</dbReference>
<evidence type="ECO:0000256" key="1">
    <source>
        <dbReference type="SAM" id="Phobius"/>
    </source>
</evidence>
<keyword evidence="1" id="KW-0812">Transmembrane</keyword>
<proteinExistence type="predicted"/>
<feature type="chain" id="PRO_5030940581" evidence="2">
    <location>
        <begin position="23"/>
        <end position="154"/>
    </location>
</feature>
<keyword evidence="1" id="KW-1133">Transmembrane helix</keyword>
<organism evidence="3">
    <name type="scientific">Hemiselmis andersenii</name>
    <name type="common">Cryptophyte alga</name>
    <dbReference type="NCBI Taxonomy" id="464988"/>
    <lineage>
        <taxon>Eukaryota</taxon>
        <taxon>Cryptophyceae</taxon>
        <taxon>Cryptomonadales</taxon>
        <taxon>Hemiselmidaceae</taxon>
        <taxon>Hemiselmis</taxon>
    </lineage>
</organism>
<accession>A0A7S1HLW7</accession>
<name>A0A7S1HLW7_HEMAN</name>
<evidence type="ECO:0000313" key="3">
    <source>
        <dbReference type="EMBL" id="CAD8985122.1"/>
    </source>
</evidence>
<feature type="transmembrane region" description="Helical" evidence="1">
    <location>
        <begin position="38"/>
        <end position="59"/>
    </location>
</feature>